<organism evidence="2 3">
    <name type="scientific">Zhenhengia yiwuensis</name>
    <dbReference type="NCBI Taxonomy" id="2763666"/>
    <lineage>
        <taxon>Bacteria</taxon>
        <taxon>Bacillati</taxon>
        <taxon>Bacillota</taxon>
        <taxon>Clostridia</taxon>
        <taxon>Lachnospirales</taxon>
        <taxon>Lachnospiraceae</taxon>
        <taxon>Zhenhengia</taxon>
    </lineage>
</organism>
<gene>
    <name evidence="2" type="ORF">H8718_08015</name>
</gene>
<proteinExistence type="predicted"/>
<keyword evidence="1" id="KW-0472">Membrane</keyword>
<feature type="transmembrane region" description="Helical" evidence="1">
    <location>
        <begin position="12"/>
        <end position="35"/>
    </location>
</feature>
<feature type="transmembrane region" description="Helical" evidence="1">
    <location>
        <begin position="160"/>
        <end position="180"/>
    </location>
</feature>
<evidence type="ECO:0000313" key="3">
    <source>
        <dbReference type="Proteomes" id="UP000655830"/>
    </source>
</evidence>
<keyword evidence="1" id="KW-1133">Transmembrane helix</keyword>
<keyword evidence="3" id="KW-1185">Reference proteome</keyword>
<sequence>MKKYYHLFLRGVIGETLFWLVLFLIGLVAGSLYSISLKNQTELFFVLNQITMTPLSHKGNEWALLKESIGIHLIQLIGMWLGGLSKLTFIISLLIFLGISFSYGFSVTSFFLLYGMKGIWVNLLLFGLQGLIIVFMGMYIGEHSLRYQQKGKEHYLKPYLNVLGFACISIGIVSLVDTYIQPMLQTLIYRIL</sequence>
<feature type="transmembrane region" description="Helical" evidence="1">
    <location>
        <begin position="89"/>
        <end position="113"/>
    </location>
</feature>
<dbReference type="RefSeq" id="WP_177672154.1">
    <property type="nucleotide sequence ID" value="NZ_JACRSY010000010.1"/>
</dbReference>
<keyword evidence="1" id="KW-0812">Transmembrane</keyword>
<evidence type="ECO:0008006" key="4">
    <source>
        <dbReference type="Google" id="ProtNLM"/>
    </source>
</evidence>
<dbReference type="AlphaFoldDB" id="A0A926IE78"/>
<evidence type="ECO:0000256" key="1">
    <source>
        <dbReference type="SAM" id="Phobius"/>
    </source>
</evidence>
<dbReference type="EMBL" id="JACRSY010000010">
    <property type="protein sequence ID" value="MBC8579473.1"/>
    <property type="molecule type" value="Genomic_DNA"/>
</dbReference>
<comment type="caution">
    <text evidence="2">The sequence shown here is derived from an EMBL/GenBank/DDBJ whole genome shotgun (WGS) entry which is preliminary data.</text>
</comment>
<evidence type="ECO:0000313" key="2">
    <source>
        <dbReference type="EMBL" id="MBC8579473.1"/>
    </source>
</evidence>
<protein>
    <recommendedName>
        <fullName evidence="4">Stage II sporulation protein M</fullName>
    </recommendedName>
</protein>
<name>A0A926IE78_9FIRM</name>
<accession>A0A926IE78</accession>
<dbReference type="Proteomes" id="UP000655830">
    <property type="component" value="Unassembled WGS sequence"/>
</dbReference>
<reference evidence="2" key="1">
    <citation type="submission" date="2020-08" db="EMBL/GenBank/DDBJ databases">
        <title>Genome public.</title>
        <authorList>
            <person name="Liu C."/>
            <person name="Sun Q."/>
        </authorList>
    </citation>
    <scope>NUCLEOTIDE SEQUENCE</scope>
    <source>
        <strain evidence="2">NSJ-12</strain>
    </source>
</reference>
<feature type="transmembrane region" description="Helical" evidence="1">
    <location>
        <begin position="120"/>
        <end position="140"/>
    </location>
</feature>